<sequence length="88" mass="10667">MPFKLKLRRTRRYNVLSKNVFEIRIRLLDNNIVEFRWSVENTGQECLEAVAQRLELRETQYFGLWFQAKGQLQIQRWVELEKPLKTVG</sequence>
<dbReference type="EMBL" id="CM055734">
    <property type="protein sequence ID" value="KAJ8009663.1"/>
    <property type="molecule type" value="Genomic_DNA"/>
</dbReference>
<evidence type="ECO:0000313" key="1">
    <source>
        <dbReference type="EMBL" id="KAJ8009663.1"/>
    </source>
</evidence>
<protein>
    <submittedName>
        <fullName evidence="1">Uncharacterized protein</fullName>
    </submittedName>
</protein>
<name>A0ACC2H1B0_DALPE</name>
<dbReference type="Proteomes" id="UP001157502">
    <property type="component" value="Chromosome 7"/>
</dbReference>
<evidence type="ECO:0000313" key="2">
    <source>
        <dbReference type="Proteomes" id="UP001157502"/>
    </source>
</evidence>
<accession>A0ACC2H1B0</accession>
<gene>
    <name evidence="1" type="ORF">DPEC_G00093520</name>
</gene>
<organism evidence="1 2">
    <name type="scientific">Dallia pectoralis</name>
    <name type="common">Alaska blackfish</name>
    <dbReference type="NCBI Taxonomy" id="75939"/>
    <lineage>
        <taxon>Eukaryota</taxon>
        <taxon>Metazoa</taxon>
        <taxon>Chordata</taxon>
        <taxon>Craniata</taxon>
        <taxon>Vertebrata</taxon>
        <taxon>Euteleostomi</taxon>
        <taxon>Actinopterygii</taxon>
        <taxon>Neopterygii</taxon>
        <taxon>Teleostei</taxon>
        <taxon>Protacanthopterygii</taxon>
        <taxon>Esociformes</taxon>
        <taxon>Umbridae</taxon>
        <taxon>Dallia</taxon>
    </lineage>
</organism>
<proteinExistence type="predicted"/>
<comment type="caution">
    <text evidence="1">The sequence shown here is derived from an EMBL/GenBank/DDBJ whole genome shotgun (WGS) entry which is preliminary data.</text>
</comment>
<reference evidence="1" key="1">
    <citation type="submission" date="2021-05" db="EMBL/GenBank/DDBJ databases">
        <authorList>
            <person name="Pan Q."/>
            <person name="Jouanno E."/>
            <person name="Zahm M."/>
            <person name="Klopp C."/>
            <person name="Cabau C."/>
            <person name="Louis A."/>
            <person name="Berthelot C."/>
            <person name="Parey E."/>
            <person name="Roest Crollius H."/>
            <person name="Montfort J."/>
            <person name="Robinson-Rechavi M."/>
            <person name="Bouchez O."/>
            <person name="Lampietro C."/>
            <person name="Lopez Roques C."/>
            <person name="Donnadieu C."/>
            <person name="Postlethwait J."/>
            <person name="Bobe J."/>
            <person name="Dillon D."/>
            <person name="Chandos A."/>
            <person name="von Hippel F."/>
            <person name="Guiguen Y."/>
        </authorList>
    </citation>
    <scope>NUCLEOTIDE SEQUENCE</scope>
    <source>
        <strain evidence="1">YG-Jan2019</strain>
    </source>
</reference>
<keyword evidence="2" id="KW-1185">Reference proteome</keyword>